<dbReference type="InterPro" id="IPR029062">
    <property type="entry name" value="Class_I_gatase-like"/>
</dbReference>
<keyword evidence="7" id="KW-1185">Reference proteome</keyword>
<dbReference type="SUPFAM" id="SSF46689">
    <property type="entry name" value="Homeodomain-like"/>
    <property type="match status" value="2"/>
</dbReference>
<keyword evidence="3" id="KW-0804">Transcription</keyword>
<dbReference type="Pfam" id="PF12833">
    <property type="entry name" value="HTH_18"/>
    <property type="match status" value="1"/>
</dbReference>
<organism evidence="6 7">
    <name type="scientific">Paraburkholderia sabiae</name>
    <dbReference type="NCBI Taxonomy" id="273251"/>
    <lineage>
        <taxon>Bacteria</taxon>
        <taxon>Pseudomonadati</taxon>
        <taxon>Pseudomonadota</taxon>
        <taxon>Betaproteobacteria</taxon>
        <taxon>Burkholderiales</taxon>
        <taxon>Burkholderiaceae</taxon>
        <taxon>Paraburkholderia</taxon>
    </lineage>
</organism>
<accession>A0ABU9QEQ2</accession>
<feature type="domain" description="HTH araC/xylS-type" evidence="5">
    <location>
        <begin position="215"/>
        <end position="313"/>
    </location>
</feature>
<dbReference type="Proteomes" id="UP001494588">
    <property type="component" value="Unassembled WGS sequence"/>
</dbReference>
<dbReference type="RefSeq" id="WP_201651626.1">
    <property type="nucleotide sequence ID" value="NZ_CAJHCS010000013.1"/>
</dbReference>
<dbReference type="EMBL" id="JAZHGC010000015">
    <property type="protein sequence ID" value="MEM5287901.1"/>
    <property type="molecule type" value="Genomic_DNA"/>
</dbReference>
<dbReference type="InterPro" id="IPR009057">
    <property type="entry name" value="Homeodomain-like_sf"/>
</dbReference>
<dbReference type="InterPro" id="IPR018060">
    <property type="entry name" value="HTH_AraC"/>
</dbReference>
<evidence type="ECO:0000256" key="3">
    <source>
        <dbReference type="ARBA" id="ARBA00023163"/>
    </source>
</evidence>
<gene>
    <name evidence="6" type="ORF">V4C55_19395</name>
</gene>
<dbReference type="SUPFAM" id="SSF52317">
    <property type="entry name" value="Class I glutamine amidotransferase-like"/>
    <property type="match status" value="1"/>
</dbReference>
<dbReference type="SMART" id="SM00342">
    <property type="entry name" value="HTH_ARAC"/>
    <property type="match status" value="1"/>
</dbReference>
<evidence type="ECO:0000256" key="4">
    <source>
        <dbReference type="SAM" id="MobiDB-lite"/>
    </source>
</evidence>
<proteinExistence type="predicted"/>
<evidence type="ECO:0000259" key="5">
    <source>
        <dbReference type="PROSITE" id="PS01124"/>
    </source>
</evidence>
<keyword evidence="2" id="KW-0238">DNA-binding</keyword>
<keyword evidence="1" id="KW-0805">Transcription regulation</keyword>
<comment type="caution">
    <text evidence="6">The sequence shown here is derived from an EMBL/GenBank/DDBJ whole genome shotgun (WGS) entry which is preliminary data.</text>
</comment>
<feature type="region of interest" description="Disordered" evidence="4">
    <location>
        <begin position="313"/>
        <end position="338"/>
    </location>
</feature>
<dbReference type="Gene3D" id="3.40.50.880">
    <property type="match status" value="1"/>
</dbReference>
<dbReference type="PANTHER" id="PTHR46796">
    <property type="entry name" value="HTH-TYPE TRANSCRIPTIONAL ACTIVATOR RHAS-RELATED"/>
    <property type="match status" value="1"/>
</dbReference>
<name>A0ABU9QEQ2_9BURK</name>
<evidence type="ECO:0000256" key="2">
    <source>
        <dbReference type="ARBA" id="ARBA00023125"/>
    </source>
</evidence>
<dbReference type="PANTHER" id="PTHR46796:SF13">
    <property type="entry name" value="HTH-TYPE TRANSCRIPTIONAL ACTIVATOR RHAS"/>
    <property type="match status" value="1"/>
</dbReference>
<dbReference type="PROSITE" id="PS01124">
    <property type="entry name" value="HTH_ARAC_FAMILY_2"/>
    <property type="match status" value="1"/>
</dbReference>
<dbReference type="InterPro" id="IPR050204">
    <property type="entry name" value="AraC_XylS_family_regulators"/>
</dbReference>
<evidence type="ECO:0000256" key="1">
    <source>
        <dbReference type="ARBA" id="ARBA00023015"/>
    </source>
</evidence>
<reference evidence="6 7" key="1">
    <citation type="submission" date="2024-01" db="EMBL/GenBank/DDBJ databases">
        <title>The diversity of rhizobia nodulating Mimosa spp. in eleven states of Brazil covering several biomes is determined by host plant, location, and edaphic factors.</title>
        <authorList>
            <person name="Rouws L."/>
            <person name="Barauna A."/>
            <person name="Beukes C."/>
            <person name="De Faria S.M."/>
            <person name="Gross E."/>
            <person name="Dos Reis Junior F.B."/>
            <person name="Simon M."/>
            <person name="Maluk M."/>
            <person name="Odee D.W."/>
            <person name="Kenicer G."/>
            <person name="Young J.P.W."/>
            <person name="Reis V.M."/>
            <person name="Zilli J."/>
            <person name="James E.K."/>
        </authorList>
    </citation>
    <scope>NUCLEOTIDE SEQUENCE [LARGE SCALE GENOMIC DNA]</scope>
    <source>
        <strain evidence="6 7">JPY77</strain>
    </source>
</reference>
<sequence>MFVENNLQWIPHKHFSATSSTQRIAFVLTDACDLLGIGAIAEALECACSLETNSAARKYELQFLSESGGHIKCDRSLFVSTDELPTGSETRYARVFIAGGVNARATCDAPPLAAWLQRVRAHGTPVRFLAAGVDTSNMGAVMGSDNGAGVASGYEQARRRRAQLGSAVKAAFEVIRADFGEPIAHEALRRTAFVDSSEWLSPSVDATNTAVDRIRAAARWLQENCHRSVSVADAAEACAMSQRTLLRNFQTHIGASPSEYLQRVRLERACQLLAETSLPADKVARRVGLSNGDRLGKLFRRCVGKSPTEYRAWTRGTPETEAVEQGSDSSANVLEPEFAHDAYDEEKAAIA</sequence>
<evidence type="ECO:0000313" key="7">
    <source>
        <dbReference type="Proteomes" id="UP001494588"/>
    </source>
</evidence>
<evidence type="ECO:0000313" key="6">
    <source>
        <dbReference type="EMBL" id="MEM5287901.1"/>
    </source>
</evidence>
<protein>
    <submittedName>
        <fullName evidence="6">Helix-turn-helix domain-containing protein</fullName>
    </submittedName>
</protein>
<dbReference type="Gene3D" id="1.10.10.60">
    <property type="entry name" value="Homeodomain-like"/>
    <property type="match status" value="2"/>
</dbReference>